<gene>
    <name evidence="1" type="ORF">Q8F55_007109</name>
</gene>
<evidence type="ECO:0000313" key="1">
    <source>
        <dbReference type="EMBL" id="KAL1407676.1"/>
    </source>
</evidence>
<protein>
    <submittedName>
        <fullName evidence="1">Uncharacterized protein</fullName>
    </submittedName>
</protein>
<dbReference type="RefSeq" id="XP_069207620.1">
    <property type="nucleotide sequence ID" value="XM_069355549.1"/>
</dbReference>
<dbReference type="Proteomes" id="UP001565368">
    <property type="component" value="Unassembled WGS sequence"/>
</dbReference>
<dbReference type="GeneID" id="95988152"/>
<evidence type="ECO:0000313" key="2">
    <source>
        <dbReference type="Proteomes" id="UP001565368"/>
    </source>
</evidence>
<sequence length="440" mass="48908">MAFNQGASVREWAQVDPSTSRHWESSRTAAGLHRGDKIFVLRDELKPVGAFRGHGMLVLARAQDAHIDKVLGPFRLDQLNLVLLVLDFPVSGRALPSLPNPVSPDFEVAPHDPMSVANPTTILESYGLRDSVLSSFRGKSMAILPNLPGSKHYEIVKAAIQDSGVLPLPADGSPAEVALLLNGYWPQLLLSGTLQKCEQSNTTKFYCLGPDLQLPISYWPFREVWCNGALVVFSQHTILQEPDKVRGLMKKVRSVDNWAAYITPLSLLYINEVMNVRRSCPDKNETFALLSESLFTNEDLSPLAGERTPESGGLAVSQALPSLERPKLCSDWLDWQRQVSQCKNYGAMIELCEQWVKDTGGRALRSGGMSPTKAGGSLDPFFVDEQSILDLADMRSRPEFVPYRRFIHVGKIAPGLDQKHQNRVEFLKLDDLDWVFANSL</sequence>
<name>A0ABR3PYZ1_9TREE</name>
<comment type="caution">
    <text evidence="1">The sequence shown here is derived from an EMBL/GenBank/DDBJ whole genome shotgun (WGS) entry which is preliminary data.</text>
</comment>
<organism evidence="1 2">
    <name type="scientific">Vanrija albida</name>
    <dbReference type="NCBI Taxonomy" id="181172"/>
    <lineage>
        <taxon>Eukaryota</taxon>
        <taxon>Fungi</taxon>
        <taxon>Dikarya</taxon>
        <taxon>Basidiomycota</taxon>
        <taxon>Agaricomycotina</taxon>
        <taxon>Tremellomycetes</taxon>
        <taxon>Trichosporonales</taxon>
        <taxon>Trichosporonaceae</taxon>
        <taxon>Vanrija</taxon>
    </lineage>
</organism>
<dbReference type="EMBL" id="JBBXJM010000005">
    <property type="protein sequence ID" value="KAL1407676.1"/>
    <property type="molecule type" value="Genomic_DNA"/>
</dbReference>
<reference evidence="1 2" key="1">
    <citation type="submission" date="2023-08" db="EMBL/GenBank/DDBJ databases">
        <title>Annotated Genome Sequence of Vanrija albida AlHP1.</title>
        <authorList>
            <person name="Herzog R."/>
        </authorList>
    </citation>
    <scope>NUCLEOTIDE SEQUENCE [LARGE SCALE GENOMIC DNA]</scope>
    <source>
        <strain evidence="1 2">AlHP1</strain>
    </source>
</reference>
<accession>A0ABR3PYZ1</accession>
<keyword evidence="2" id="KW-1185">Reference proteome</keyword>
<proteinExistence type="predicted"/>